<comment type="catalytic activity">
    <reaction evidence="9">
        <text>2'-deoxyribonucleotide-(2'-deoxyribose 5'-phosphate)-2'-deoxyribonucleotide-DNA = a 3'-end 2'-deoxyribonucleotide-(2,3-dehydro-2,3-deoxyribose 5'-phosphate)-DNA + a 5'-end 5'-phospho-2'-deoxyribonucleoside-DNA + H(+)</text>
        <dbReference type="Rhea" id="RHEA:66592"/>
        <dbReference type="Rhea" id="RHEA-COMP:13180"/>
        <dbReference type="Rhea" id="RHEA-COMP:16897"/>
        <dbReference type="Rhea" id="RHEA-COMP:17067"/>
        <dbReference type="ChEBI" id="CHEBI:15378"/>
        <dbReference type="ChEBI" id="CHEBI:136412"/>
        <dbReference type="ChEBI" id="CHEBI:157695"/>
        <dbReference type="ChEBI" id="CHEBI:167181"/>
        <dbReference type="EC" id="4.2.99.18"/>
    </reaction>
</comment>
<dbReference type="InterPro" id="IPR010979">
    <property type="entry name" value="Ribosomal_uS13-like_H2TH"/>
</dbReference>
<evidence type="ECO:0000256" key="2">
    <source>
        <dbReference type="ARBA" id="ARBA00022763"/>
    </source>
</evidence>
<accession>A0A6J7FMT8</accession>
<keyword evidence="8" id="KW-0456">Lyase</keyword>
<dbReference type="Pfam" id="PF06831">
    <property type="entry name" value="H2TH"/>
    <property type="match status" value="1"/>
</dbReference>
<evidence type="ECO:0000256" key="7">
    <source>
        <dbReference type="ARBA" id="ARBA00023204"/>
    </source>
</evidence>
<evidence type="ECO:0000256" key="4">
    <source>
        <dbReference type="ARBA" id="ARBA00022801"/>
    </source>
</evidence>
<keyword evidence="7" id="KW-0234">DNA repair</keyword>
<dbReference type="AlphaFoldDB" id="A0A6J7FMT8"/>
<keyword evidence="3" id="KW-0863">Zinc-finger</keyword>
<dbReference type="GO" id="GO:0006284">
    <property type="term" value="P:base-excision repair"/>
    <property type="evidence" value="ECO:0007669"/>
    <property type="project" value="InterPro"/>
</dbReference>
<reference evidence="11" key="1">
    <citation type="submission" date="2020-05" db="EMBL/GenBank/DDBJ databases">
        <authorList>
            <person name="Chiriac C."/>
            <person name="Salcher M."/>
            <person name="Ghai R."/>
            <person name="Kavagutti S V."/>
        </authorList>
    </citation>
    <scope>NUCLEOTIDE SEQUENCE</scope>
</reference>
<keyword evidence="4" id="KW-0378">Hydrolase</keyword>
<dbReference type="PROSITE" id="PS01242">
    <property type="entry name" value="ZF_FPG_1"/>
    <property type="match status" value="1"/>
</dbReference>
<keyword evidence="5" id="KW-0862">Zinc</keyword>
<proteinExistence type="predicted"/>
<gene>
    <name evidence="11" type="ORF">UFOPK3516_00651</name>
</gene>
<evidence type="ECO:0000256" key="3">
    <source>
        <dbReference type="ARBA" id="ARBA00022771"/>
    </source>
</evidence>
<evidence type="ECO:0000256" key="5">
    <source>
        <dbReference type="ARBA" id="ARBA00022833"/>
    </source>
</evidence>
<evidence type="ECO:0000256" key="8">
    <source>
        <dbReference type="ARBA" id="ARBA00023239"/>
    </source>
</evidence>
<evidence type="ECO:0000259" key="10">
    <source>
        <dbReference type="PROSITE" id="PS51066"/>
    </source>
</evidence>
<dbReference type="InterPro" id="IPR000214">
    <property type="entry name" value="Znf_DNA_glyclase/AP_lyase"/>
</dbReference>
<dbReference type="InterPro" id="IPR015886">
    <property type="entry name" value="H2TH_FPG"/>
</dbReference>
<dbReference type="SMART" id="SM01232">
    <property type="entry name" value="H2TH"/>
    <property type="match status" value="1"/>
</dbReference>
<dbReference type="SUPFAM" id="SSF46946">
    <property type="entry name" value="S13-like H2TH domain"/>
    <property type="match status" value="1"/>
</dbReference>
<dbReference type="EMBL" id="CAFBMB010000036">
    <property type="protein sequence ID" value="CAB4895288.1"/>
    <property type="molecule type" value="Genomic_DNA"/>
</dbReference>
<dbReference type="InterPro" id="IPR010663">
    <property type="entry name" value="Znf_FPG/IleRS"/>
</dbReference>
<organism evidence="11">
    <name type="scientific">freshwater metagenome</name>
    <dbReference type="NCBI Taxonomy" id="449393"/>
    <lineage>
        <taxon>unclassified sequences</taxon>
        <taxon>metagenomes</taxon>
        <taxon>ecological metagenomes</taxon>
    </lineage>
</organism>
<evidence type="ECO:0000256" key="6">
    <source>
        <dbReference type="ARBA" id="ARBA00023125"/>
    </source>
</evidence>
<feature type="domain" description="FPG-type" evidence="10">
    <location>
        <begin position="139"/>
        <end position="173"/>
    </location>
</feature>
<dbReference type="Pfam" id="PF06827">
    <property type="entry name" value="zf-FPG_IleRS"/>
    <property type="match status" value="1"/>
</dbReference>
<dbReference type="PANTHER" id="PTHR22993">
    <property type="entry name" value="FORMAMIDOPYRIMIDINE-DNA GLYCOSYLASE"/>
    <property type="match status" value="1"/>
</dbReference>
<keyword evidence="1" id="KW-0479">Metal-binding</keyword>
<keyword evidence="6" id="KW-0238">DNA-binding</keyword>
<dbReference type="PROSITE" id="PS51066">
    <property type="entry name" value="ZF_FPG_2"/>
    <property type="match status" value="1"/>
</dbReference>
<evidence type="ECO:0000313" key="11">
    <source>
        <dbReference type="EMBL" id="CAB4895288.1"/>
    </source>
</evidence>
<dbReference type="SUPFAM" id="SSF57716">
    <property type="entry name" value="Glucocorticoid receptor-like (DNA-binding domain)"/>
    <property type="match status" value="1"/>
</dbReference>
<dbReference type="Gene3D" id="1.10.8.50">
    <property type="match status" value="1"/>
</dbReference>
<dbReference type="GO" id="GO:0008270">
    <property type="term" value="F:zinc ion binding"/>
    <property type="evidence" value="ECO:0007669"/>
    <property type="project" value="UniProtKB-KW"/>
</dbReference>
<dbReference type="InterPro" id="IPR015887">
    <property type="entry name" value="DNA_glyclase_Znf_dom_DNA_BS"/>
</dbReference>
<dbReference type="FunFam" id="1.10.8.50:FF:000003">
    <property type="entry name" value="Formamidopyrimidine-DNA glycosylase"/>
    <property type="match status" value="1"/>
</dbReference>
<dbReference type="PANTHER" id="PTHR22993:SF9">
    <property type="entry name" value="FORMAMIDOPYRIMIDINE-DNA GLYCOSYLASE"/>
    <property type="match status" value="1"/>
</dbReference>
<evidence type="ECO:0000256" key="9">
    <source>
        <dbReference type="ARBA" id="ARBA00044632"/>
    </source>
</evidence>
<dbReference type="GO" id="GO:0034039">
    <property type="term" value="F:8-oxo-7,8-dihydroguanine DNA N-glycosylase activity"/>
    <property type="evidence" value="ECO:0007669"/>
    <property type="project" value="TreeGrafter"/>
</dbReference>
<name>A0A6J7FMT8_9ZZZZ</name>
<keyword evidence="2" id="KW-0227">DNA damage</keyword>
<evidence type="ECO:0000256" key="1">
    <source>
        <dbReference type="ARBA" id="ARBA00022723"/>
    </source>
</evidence>
<dbReference type="GO" id="GO:0140078">
    <property type="term" value="F:class I DNA-(apurinic or apyrimidinic site) endonuclease activity"/>
    <property type="evidence" value="ECO:0007669"/>
    <property type="project" value="UniProtKB-EC"/>
</dbReference>
<dbReference type="GO" id="GO:0003684">
    <property type="term" value="F:damaged DNA binding"/>
    <property type="evidence" value="ECO:0007669"/>
    <property type="project" value="InterPro"/>
</dbReference>
<protein>
    <submittedName>
        <fullName evidence="11">Unannotated protein</fullName>
    </submittedName>
</protein>
<sequence>MRFVDQRIFGSMAVDELVEGIGGLVPAQAAHIAADPLEDVFDDDAFVVALRKRRTGIKRALLDQGLISGIGNIYADESLWRARLHYDRATDAMTAAKARELLAHVRDVLGQALAEGGTSFDAQYVNVNGQAGYFEHSLNAYGRQGEACSRCGATMRRESFMNRGSHFCPICQRMPRRQKSQ</sequence>